<proteinExistence type="predicted"/>
<reference evidence="1 2" key="1">
    <citation type="submission" date="2020-05" db="EMBL/GenBank/DDBJ databases">
        <title>Genomic Encyclopedia of Type Strains, Phase IV (KMG-V): Genome sequencing to study the core and pangenomes of soil and plant-associated prokaryotes.</title>
        <authorList>
            <person name="Whitman W."/>
        </authorList>
    </citation>
    <scope>NUCLEOTIDE SEQUENCE [LARGE SCALE GENOMIC DNA]</scope>
    <source>
        <strain evidence="1 2">9A</strain>
    </source>
</reference>
<keyword evidence="2" id="KW-1185">Reference proteome</keyword>
<organism evidence="1 2">
    <name type="scientific">Hymenobacter caeli</name>
    <dbReference type="NCBI Taxonomy" id="2735894"/>
    <lineage>
        <taxon>Bacteria</taxon>
        <taxon>Pseudomonadati</taxon>
        <taxon>Bacteroidota</taxon>
        <taxon>Cytophagia</taxon>
        <taxon>Cytophagales</taxon>
        <taxon>Hymenobacteraceae</taxon>
        <taxon>Hymenobacter</taxon>
    </lineage>
</organism>
<evidence type="ECO:0000313" key="2">
    <source>
        <dbReference type="Proteomes" id="UP000779507"/>
    </source>
</evidence>
<dbReference type="Proteomes" id="UP000779507">
    <property type="component" value="Unassembled WGS sequence"/>
</dbReference>
<dbReference type="RefSeq" id="WP_246275132.1">
    <property type="nucleotide sequence ID" value="NZ_JABSNP010000012.1"/>
</dbReference>
<comment type="caution">
    <text evidence="1">The sequence shown here is derived from an EMBL/GenBank/DDBJ whole genome shotgun (WGS) entry which is preliminary data.</text>
</comment>
<gene>
    <name evidence="1" type="ORF">HNP98_002683</name>
</gene>
<accession>A0ABX2FTT5</accession>
<dbReference type="EMBL" id="JABSNP010000012">
    <property type="protein sequence ID" value="NRT19847.1"/>
    <property type="molecule type" value="Genomic_DNA"/>
</dbReference>
<evidence type="ECO:0000313" key="1">
    <source>
        <dbReference type="EMBL" id="NRT19847.1"/>
    </source>
</evidence>
<sequence length="139" mass="14843">MNIPFLTRLQGLAQPAVPGPLRAQAAATVAAVRAALPELLAVAVIDIESGQALAAHSNTPRLDPAKAAPHNAEVVRQKRRALLALALPDEKIEDILITLRGQIHLLRISRDDKRLLYLVVSPLDTNLAIARGVLQAHSG</sequence>
<protein>
    <submittedName>
        <fullName evidence="1">Hemin uptake protein HemP</fullName>
    </submittedName>
</protein>
<name>A0ABX2FTT5_9BACT</name>